<reference evidence="3 4" key="1">
    <citation type="submission" date="2017-10" db="EMBL/GenBank/DDBJ databases">
        <title>The draft genome sequence of Williamsia sp. BULT 1.1 isolated from the semi-arid grassland soils from South Africa.</title>
        <authorList>
            <person name="Kabwe M.H."/>
            <person name="Govender N."/>
            <person name="Mutseka Lunga P."/>
            <person name="Vikram S."/>
            <person name="Makhalanyane T.P."/>
        </authorList>
    </citation>
    <scope>NUCLEOTIDE SEQUENCE [LARGE SCALE GENOMIC DNA]</scope>
    <source>
        <strain evidence="3 4">BULT 1.1</strain>
    </source>
</reference>
<accession>A0A2G3PHD2</accession>
<evidence type="ECO:0000313" key="3">
    <source>
        <dbReference type="EMBL" id="PHV64542.1"/>
    </source>
</evidence>
<keyword evidence="2" id="KW-0812">Transmembrane</keyword>
<organism evidence="3 4">
    <name type="scientific">Williamsia marianensis</name>
    <dbReference type="NCBI Taxonomy" id="85044"/>
    <lineage>
        <taxon>Bacteria</taxon>
        <taxon>Bacillati</taxon>
        <taxon>Actinomycetota</taxon>
        <taxon>Actinomycetes</taxon>
        <taxon>Mycobacteriales</taxon>
        <taxon>Nocardiaceae</taxon>
        <taxon>Williamsia</taxon>
    </lineage>
</organism>
<gene>
    <name evidence="3" type="ORF">CSW57_22245</name>
</gene>
<evidence type="ECO:0000256" key="2">
    <source>
        <dbReference type="SAM" id="Phobius"/>
    </source>
</evidence>
<feature type="transmembrane region" description="Helical" evidence="2">
    <location>
        <begin position="164"/>
        <end position="182"/>
    </location>
</feature>
<dbReference type="AlphaFoldDB" id="A0A2G3PHD2"/>
<keyword evidence="2" id="KW-0472">Membrane</keyword>
<proteinExistence type="predicted"/>
<comment type="caution">
    <text evidence="3">The sequence shown here is derived from an EMBL/GenBank/DDBJ whole genome shotgun (WGS) entry which is preliminary data.</text>
</comment>
<dbReference type="EMBL" id="PEBD01000012">
    <property type="protein sequence ID" value="PHV64542.1"/>
    <property type="molecule type" value="Genomic_DNA"/>
</dbReference>
<sequence length="183" mass="20210">MCCFEQTAYLHSAGFVGPDHRFVVALLSRQPYEASWATSRDGLTAVASAVGSALSLSDNDTMQLDPPGSSTDVSHSDNIFRSGRDNRALSTARRPGPWCDVARHRERNRRHGSFAPQTKKCSLRKVFVVSPFPPPPPWTSGFRALNRPEPERQNDGDKNGGDKWEWLILAAILAVVVLVLILK</sequence>
<dbReference type="Proteomes" id="UP000225108">
    <property type="component" value="Unassembled WGS sequence"/>
</dbReference>
<keyword evidence="2" id="KW-1133">Transmembrane helix</keyword>
<evidence type="ECO:0000256" key="1">
    <source>
        <dbReference type="SAM" id="MobiDB-lite"/>
    </source>
</evidence>
<name>A0A2G3PHD2_WILMA</name>
<feature type="compositionally biased region" description="Basic and acidic residues" evidence="1">
    <location>
        <begin position="146"/>
        <end position="160"/>
    </location>
</feature>
<protein>
    <submittedName>
        <fullName evidence="3">Uncharacterized protein</fullName>
    </submittedName>
</protein>
<evidence type="ECO:0000313" key="4">
    <source>
        <dbReference type="Proteomes" id="UP000225108"/>
    </source>
</evidence>
<feature type="region of interest" description="Disordered" evidence="1">
    <location>
        <begin position="138"/>
        <end position="160"/>
    </location>
</feature>